<dbReference type="GO" id="GO:0005524">
    <property type="term" value="F:ATP binding"/>
    <property type="evidence" value="ECO:0007669"/>
    <property type="project" value="UniProtKB-KW"/>
</dbReference>
<accession>A0A974XGU5</accession>
<keyword evidence="1" id="KW-0547">Nucleotide-binding</keyword>
<protein>
    <submittedName>
        <fullName evidence="4">ATP-binding cassette domain-containing protein</fullName>
    </submittedName>
</protein>
<dbReference type="InterPro" id="IPR003439">
    <property type="entry name" value="ABC_transporter-like_ATP-bd"/>
</dbReference>
<name>A0A974XGU5_9FIRM</name>
<dbReference type="KEGG" id="alka:J0B03_05090"/>
<keyword evidence="5" id="KW-1185">Reference proteome</keyword>
<evidence type="ECO:0000256" key="1">
    <source>
        <dbReference type="ARBA" id="ARBA00022741"/>
    </source>
</evidence>
<dbReference type="InterPro" id="IPR003593">
    <property type="entry name" value="AAA+_ATPase"/>
</dbReference>
<dbReference type="EMBL" id="CP071444">
    <property type="protein sequence ID" value="QSX09441.1"/>
    <property type="molecule type" value="Genomic_DNA"/>
</dbReference>
<dbReference type="CDD" id="cd03228">
    <property type="entry name" value="ABCC_MRP_Like"/>
    <property type="match status" value="1"/>
</dbReference>
<dbReference type="InterPro" id="IPR027417">
    <property type="entry name" value="P-loop_NTPase"/>
</dbReference>
<reference evidence="4" key="1">
    <citation type="submission" date="2021-03" db="EMBL/GenBank/DDBJ databases">
        <title>Alkalibacter marinus sp. nov., isolated from tidal flat sediment.</title>
        <authorList>
            <person name="Namirimu T."/>
            <person name="Yang J.-A."/>
            <person name="Yang S.-H."/>
            <person name="Kim Y.-J."/>
            <person name="Kwon K.K."/>
        </authorList>
    </citation>
    <scope>NUCLEOTIDE SEQUENCE</scope>
    <source>
        <strain evidence="4">ES005</strain>
    </source>
</reference>
<dbReference type="GO" id="GO:0016020">
    <property type="term" value="C:membrane"/>
    <property type="evidence" value="ECO:0007669"/>
    <property type="project" value="TreeGrafter"/>
</dbReference>
<organism evidence="4 5">
    <name type="scientific">Alkalibacter rhizosphaerae</name>
    <dbReference type="NCBI Taxonomy" id="2815577"/>
    <lineage>
        <taxon>Bacteria</taxon>
        <taxon>Bacillati</taxon>
        <taxon>Bacillota</taxon>
        <taxon>Clostridia</taxon>
        <taxon>Eubacteriales</taxon>
        <taxon>Eubacteriaceae</taxon>
        <taxon>Alkalibacter</taxon>
    </lineage>
</organism>
<evidence type="ECO:0000313" key="5">
    <source>
        <dbReference type="Proteomes" id="UP000663499"/>
    </source>
</evidence>
<dbReference type="PANTHER" id="PTHR24221:SF503">
    <property type="entry name" value="MITOCHONDRIAL POTASSIUM CHANNEL ATP-BINDING SUBUNIT"/>
    <property type="match status" value="1"/>
</dbReference>
<dbReference type="Proteomes" id="UP000663499">
    <property type="component" value="Chromosome"/>
</dbReference>
<dbReference type="Gene3D" id="3.40.50.300">
    <property type="entry name" value="P-loop containing nucleotide triphosphate hydrolases"/>
    <property type="match status" value="1"/>
</dbReference>
<dbReference type="InterPro" id="IPR039421">
    <property type="entry name" value="Type_1_exporter"/>
</dbReference>
<dbReference type="PROSITE" id="PS50893">
    <property type="entry name" value="ABC_TRANSPORTER_2"/>
    <property type="match status" value="1"/>
</dbReference>
<sequence>MFELKHVTYRNILDIPELRLEKGKITSILGESGSGKTTLLRLLNKMISCNSGEIRYDDQPLQNIPSIELRSNVVMLPQQPVIFSGTVRDNLLIGLKFARKDLVDDDTLGQILQMVHLNKGLEEDGDKLSGGEKQRLALGRVILLDPEVYLLDEPSSALDEETEKIIIEELVAHSRKNHKTLIMVTHSRGIAEKYSDAIVRIHDGKIVEREDVD</sequence>
<proteinExistence type="predicted"/>
<evidence type="ECO:0000259" key="3">
    <source>
        <dbReference type="PROSITE" id="PS50893"/>
    </source>
</evidence>
<dbReference type="PROSITE" id="PS00211">
    <property type="entry name" value="ABC_TRANSPORTER_1"/>
    <property type="match status" value="1"/>
</dbReference>
<feature type="domain" description="ABC transporter" evidence="3">
    <location>
        <begin position="2"/>
        <end position="212"/>
    </location>
</feature>
<dbReference type="RefSeq" id="WP_207300776.1">
    <property type="nucleotide sequence ID" value="NZ_CP071444.1"/>
</dbReference>
<dbReference type="Pfam" id="PF00005">
    <property type="entry name" value="ABC_tran"/>
    <property type="match status" value="1"/>
</dbReference>
<dbReference type="AlphaFoldDB" id="A0A974XGU5"/>
<evidence type="ECO:0000256" key="2">
    <source>
        <dbReference type="ARBA" id="ARBA00022840"/>
    </source>
</evidence>
<gene>
    <name evidence="4" type="ORF">J0B03_05090</name>
</gene>
<dbReference type="GO" id="GO:0016887">
    <property type="term" value="F:ATP hydrolysis activity"/>
    <property type="evidence" value="ECO:0007669"/>
    <property type="project" value="InterPro"/>
</dbReference>
<dbReference type="GO" id="GO:0042626">
    <property type="term" value="F:ATPase-coupled transmembrane transporter activity"/>
    <property type="evidence" value="ECO:0007669"/>
    <property type="project" value="TreeGrafter"/>
</dbReference>
<dbReference type="InterPro" id="IPR017871">
    <property type="entry name" value="ABC_transporter-like_CS"/>
</dbReference>
<dbReference type="SMART" id="SM00382">
    <property type="entry name" value="AAA"/>
    <property type="match status" value="1"/>
</dbReference>
<dbReference type="PANTHER" id="PTHR24221">
    <property type="entry name" value="ATP-BINDING CASSETTE SUB-FAMILY B"/>
    <property type="match status" value="1"/>
</dbReference>
<keyword evidence="2 4" id="KW-0067">ATP-binding</keyword>
<dbReference type="SUPFAM" id="SSF52540">
    <property type="entry name" value="P-loop containing nucleoside triphosphate hydrolases"/>
    <property type="match status" value="1"/>
</dbReference>
<evidence type="ECO:0000313" key="4">
    <source>
        <dbReference type="EMBL" id="QSX09441.1"/>
    </source>
</evidence>